<dbReference type="InterPro" id="IPR001611">
    <property type="entry name" value="Leu-rich_rpt"/>
</dbReference>
<dbReference type="PANTHER" id="PTHR24366:SF96">
    <property type="entry name" value="LEUCINE RICH REPEAT CONTAINING 53"/>
    <property type="match status" value="1"/>
</dbReference>
<gene>
    <name evidence="5" type="ORF">PPYR_09668</name>
    <name evidence="4" type="ORF">PPYR_12381</name>
</gene>
<evidence type="ECO:0000313" key="4">
    <source>
        <dbReference type="EMBL" id="KAB0795542.1"/>
    </source>
</evidence>
<name>A0A5N4ADZ2_PHOPY</name>
<reference evidence="4 6" key="1">
    <citation type="journal article" date="2018" name="Elife">
        <title>Firefly genomes illuminate parallel origins of bioluminescence in beetles.</title>
        <authorList>
            <person name="Fallon T.R."/>
            <person name="Lower S.E."/>
            <person name="Chang C.H."/>
            <person name="Bessho-Uehara M."/>
            <person name="Martin G.J."/>
            <person name="Bewick A.J."/>
            <person name="Behringer M."/>
            <person name="Debat H.J."/>
            <person name="Wong I."/>
            <person name="Day J.C."/>
            <person name="Suvorov A."/>
            <person name="Silva C.J."/>
            <person name="Stanger-Hall K.F."/>
            <person name="Hall D.W."/>
            <person name="Schmitz R.J."/>
            <person name="Nelson D.R."/>
            <person name="Lewis S.M."/>
            <person name="Shigenobu S."/>
            <person name="Bybee S.M."/>
            <person name="Larracuente A.M."/>
            <person name="Oba Y."/>
            <person name="Weng J.K."/>
        </authorList>
    </citation>
    <scope>NUCLEOTIDE SEQUENCE [LARGE SCALE GENOMIC DNA]</scope>
    <source>
        <strain evidence="4">1611_PpyrPB1</strain>
        <tissue evidence="4">Whole body</tissue>
    </source>
</reference>
<evidence type="ECO:0000313" key="5">
    <source>
        <dbReference type="EMBL" id="KAB0798675.1"/>
    </source>
</evidence>
<proteinExistence type="predicted"/>
<accession>A0A5N4ADZ2</accession>
<evidence type="ECO:0000313" key="6">
    <source>
        <dbReference type="Proteomes" id="UP000327044"/>
    </source>
</evidence>
<dbReference type="EMBL" id="VVIM01000006">
    <property type="protein sequence ID" value="KAB0798675.1"/>
    <property type="molecule type" value="Genomic_DNA"/>
</dbReference>
<sequence>MIKTCMILLLLKISMQCTLPSFKNNIVKVDGESRTISGCISPDTIRAEGKISYILAENQDIQDLNYGAVQGISSSFRIDFLNTSIEIIRQGAFLDLPQLIRITLWDNELSWISENAFQDLPLLNEVHLDHNKITDVLPRAFSNLPNLDSVSFFGNQLENFDQSWFFNTPALQALKLGQNRLRKIPRGAFINLPSIKELGFARNELEFVDKDAFKGLRNLKFLNMAGNKLKSFDFNFHTPSKLMSVVIENNNITYISDEILDVIRPKLSKFTIADNPLQCACLDKIVKWSDAFDITLPQRELQQSGSVCIYPKTKPDQCLERGDDDLQDEFWVSFERERTPIHVFDYLDEEGLYL</sequence>
<dbReference type="AlphaFoldDB" id="A0A5N4ADZ2"/>
<keyword evidence="3" id="KW-0732">Signal</keyword>
<feature type="signal peptide" evidence="3">
    <location>
        <begin position="1"/>
        <end position="20"/>
    </location>
</feature>
<dbReference type="SMART" id="SM00369">
    <property type="entry name" value="LRR_TYP"/>
    <property type="match status" value="6"/>
</dbReference>
<keyword evidence="2" id="KW-0677">Repeat</keyword>
<dbReference type="PANTHER" id="PTHR24366">
    <property type="entry name" value="IG(IMMUNOGLOBULIN) AND LRR(LEUCINE RICH REPEAT) DOMAINS"/>
    <property type="match status" value="1"/>
</dbReference>
<dbReference type="EMBL" id="VVIM01000008">
    <property type="protein sequence ID" value="KAB0795542.1"/>
    <property type="molecule type" value="Genomic_DNA"/>
</dbReference>
<dbReference type="OrthoDB" id="6363818at2759"/>
<dbReference type="Proteomes" id="UP000327044">
    <property type="component" value="Unassembled WGS sequence"/>
</dbReference>
<reference evidence="4" key="2">
    <citation type="submission" date="2019-08" db="EMBL/GenBank/DDBJ databases">
        <authorList>
            <consortium name="Photinus pyralis genome working group"/>
            <person name="Fallon T.R."/>
            <person name="Sander Lower S.E."/>
            <person name="Weng J.-K."/>
        </authorList>
    </citation>
    <scope>NUCLEOTIDE SEQUENCE</scope>
    <source>
        <strain evidence="4">1611_PpyrPB1</strain>
        <tissue evidence="4">Whole body</tissue>
    </source>
</reference>
<keyword evidence="1" id="KW-0433">Leucine-rich repeat</keyword>
<dbReference type="InterPro" id="IPR003591">
    <property type="entry name" value="Leu-rich_rpt_typical-subtyp"/>
</dbReference>
<keyword evidence="6" id="KW-1185">Reference proteome</keyword>
<evidence type="ECO:0000256" key="3">
    <source>
        <dbReference type="SAM" id="SignalP"/>
    </source>
</evidence>
<dbReference type="InterPro" id="IPR032675">
    <property type="entry name" value="LRR_dom_sf"/>
</dbReference>
<evidence type="ECO:0000256" key="2">
    <source>
        <dbReference type="ARBA" id="ARBA00022737"/>
    </source>
</evidence>
<dbReference type="Pfam" id="PF13855">
    <property type="entry name" value="LRR_8"/>
    <property type="match status" value="2"/>
</dbReference>
<protein>
    <recommendedName>
        <fullName evidence="7">LRRCT domain-containing protein</fullName>
    </recommendedName>
</protein>
<evidence type="ECO:0008006" key="7">
    <source>
        <dbReference type="Google" id="ProtNLM"/>
    </source>
</evidence>
<comment type="caution">
    <text evidence="4">The sequence shown here is derived from an EMBL/GenBank/DDBJ whole genome shotgun (WGS) entry which is preliminary data.</text>
</comment>
<dbReference type="InParanoid" id="A0A5N4ADZ2"/>
<dbReference type="SUPFAM" id="SSF52058">
    <property type="entry name" value="L domain-like"/>
    <property type="match status" value="1"/>
</dbReference>
<feature type="chain" id="PRO_5036147798" description="LRRCT domain-containing protein" evidence="3">
    <location>
        <begin position="21"/>
        <end position="354"/>
    </location>
</feature>
<organism evidence="4 6">
    <name type="scientific">Photinus pyralis</name>
    <name type="common">Common eastern firefly</name>
    <name type="synonym">Lampyris pyralis</name>
    <dbReference type="NCBI Taxonomy" id="7054"/>
    <lineage>
        <taxon>Eukaryota</taxon>
        <taxon>Metazoa</taxon>
        <taxon>Ecdysozoa</taxon>
        <taxon>Arthropoda</taxon>
        <taxon>Hexapoda</taxon>
        <taxon>Insecta</taxon>
        <taxon>Pterygota</taxon>
        <taxon>Neoptera</taxon>
        <taxon>Endopterygota</taxon>
        <taxon>Coleoptera</taxon>
        <taxon>Polyphaga</taxon>
        <taxon>Elateriformia</taxon>
        <taxon>Elateroidea</taxon>
        <taxon>Lampyridae</taxon>
        <taxon>Lampyrinae</taxon>
        <taxon>Photinus</taxon>
    </lineage>
</organism>
<evidence type="ECO:0000256" key="1">
    <source>
        <dbReference type="ARBA" id="ARBA00022614"/>
    </source>
</evidence>
<dbReference type="Gene3D" id="3.80.10.10">
    <property type="entry name" value="Ribonuclease Inhibitor"/>
    <property type="match status" value="1"/>
</dbReference>